<keyword evidence="2" id="KW-1185">Reference proteome</keyword>
<sequence>MGREINVDSILALDAEIIRLKRTRNSLLNVARIPPEILAYMFRFSITTTTESGDPDFARIKKGSYNFLLVCHHWYEVASSAPELWSSWGNSLEDWKRWHLRSGTSALDLVLDGLRHPAGSFDGDLRDALRDHVARGVIRKVHLRSRNIGLLTSIVSSLTPEGEAIRHSNIESIVLSDVDVCGFFVRHHFPKLRDLSLFGCLDLPLDHLKSHTSALVNLKLCDNTTPRTSIPTTTQILSLLASNPDIRTLMLRFPTLNNDSRHDFKHRVLLRHLEGLSLIGKIYHIFPILDRLEFPNTVDRARLVLSDCTLEQIRQDIGPYIRNYLQRDPRFRDRLCVSLFSRPEPISFDISAIDFEDLNPEQPPQRAPPHANFTMFPSQNAPLEARKQLRLDILALLPQESIISLETDHTEIEEMVVTMPNLEFLYLFGVVVSNRFLLPKPDGPNAHRKLLPSLQRLYLEDVTAMDDNWDPLICYLSHQTRDNLLVSLSIFGEGVHICPEVVEQIERFVEEFIYLPEPDSGCSGLRYLMIVVLVRNVYGMSGI</sequence>
<gene>
    <name evidence="1" type="ORF">BDM02DRAFT_1452815</name>
</gene>
<reference evidence="1" key="2">
    <citation type="journal article" date="2020" name="Nat. Commun.">
        <title>Large-scale genome sequencing of mycorrhizal fungi provides insights into the early evolution of symbiotic traits.</title>
        <authorList>
            <person name="Miyauchi S."/>
            <person name="Kiss E."/>
            <person name="Kuo A."/>
            <person name="Drula E."/>
            <person name="Kohler A."/>
            <person name="Sanchez-Garcia M."/>
            <person name="Morin E."/>
            <person name="Andreopoulos B."/>
            <person name="Barry K.W."/>
            <person name="Bonito G."/>
            <person name="Buee M."/>
            <person name="Carver A."/>
            <person name="Chen C."/>
            <person name="Cichocki N."/>
            <person name="Clum A."/>
            <person name="Culley D."/>
            <person name="Crous P.W."/>
            <person name="Fauchery L."/>
            <person name="Girlanda M."/>
            <person name="Hayes R.D."/>
            <person name="Keri Z."/>
            <person name="LaButti K."/>
            <person name="Lipzen A."/>
            <person name="Lombard V."/>
            <person name="Magnuson J."/>
            <person name="Maillard F."/>
            <person name="Murat C."/>
            <person name="Nolan M."/>
            <person name="Ohm R.A."/>
            <person name="Pangilinan J."/>
            <person name="Pereira M.F."/>
            <person name="Perotto S."/>
            <person name="Peter M."/>
            <person name="Pfister S."/>
            <person name="Riley R."/>
            <person name="Sitrit Y."/>
            <person name="Stielow J.B."/>
            <person name="Szollosi G."/>
            <person name="Zifcakova L."/>
            <person name="Stursova M."/>
            <person name="Spatafora J.W."/>
            <person name="Tedersoo L."/>
            <person name="Vaario L.M."/>
            <person name="Yamada A."/>
            <person name="Yan M."/>
            <person name="Wang P."/>
            <person name="Xu J."/>
            <person name="Bruns T."/>
            <person name="Baldrian P."/>
            <person name="Vilgalys R."/>
            <person name="Dunand C."/>
            <person name="Henrissat B."/>
            <person name="Grigoriev I.V."/>
            <person name="Hibbett D."/>
            <person name="Nagy L.G."/>
            <person name="Martin F.M."/>
        </authorList>
    </citation>
    <scope>NUCLEOTIDE SEQUENCE</scope>
    <source>
        <strain evidence="1">P2</strain>
    </source>
</reference>
<reference evidence="1" key="1">
    <citation type="submission" date="2019-10" db="EMBL/GenBank/DDBJ databases">
        <authorList>
            <consortium name="DOE Joint Genome Institute"/>
            <person name="Kuo A."/>
            <person name="Miyauchi S."/>
            <person name="Kiss E."/>
            <person name="Drula E."/>
            <person name="Kohler A."/>
            <person name="Sanchez-Garcia M."/>
            <person name="Andreopoulos B."/>
            <person name="Barry K.W."/>
            <person name="Bonito G."/>
            <person name="Buee M."/>
            <person name="Carver A."/>
            <person name="Chen C."/>
            <person name="Cichocki N."/>
            <person name="Clum A."/>
            <person name="Culley D."/>
            <person name="Crous P.W."/>
            <person name="Fauchery L."/>
            <person name="Girlanda M."/>
            <person name="Hayes R."/>
            <person name="Keri Z."/>
            <person name="Labutti K."/>
            <person name="Lipzen A."/>
            <person name="Lombard V."/>
            <person name="Magnuson J."/>
            <person name="Maillard F."/>
            <person name="Morin E."/>
            <person name="Murat C."/>
            <person name="Nolan M."/>
            <person name="Ohm R."/>
            <person name="Pangilinan J."/>
            <person name="Pereira M."/>
            <person name="Perotto S."/>
            <person name="Peter M."/>
            <person name="Riley R."/>
            <person name="Sitrit Y."/>
            <person name="Stielow B."/>
            <person name="Szollosi G."/>
            <person name="Zifcakova L."/>
            <person name="Stursova M."/>
            <person name="Spatafora J.W."/>
            <person name="Tedersoo L."/>
            <person name="Vaario L.-M."/>
            <person name="Yamada A."/>
            <person name="Yan M."/>
            <person name="Wang P."/>
            <person name="Xu J."/>
            <person name="Bruns T."/>
            <person name="Baldrian P."/>
            <person name="Vilgalys R."/>
            <person name="Henrissat B."/>
            <person name="Grigoriev I.V."/>
            <person name="Hibbett D."/>
            <person name="Nagy L.G."/>
            <person name="Martin F.M."/>
        </authorList>
    </citation>
    <scope>NUCLEOTIDE SEQUENCE</scope>
    <source>
        <strain evidence="1">P2</strain>
    </source>
</reference>
<organism evidence="1 2">
    <name type="scientific">Thelephora ganbajun</name>
    <name type="common">Ganba fungus</name>
    <dbReference type="NCBI Taxonomy" id="370292"/>
    <lineage>
        <taxon>Eukaryota</taxon>
        <taxon>Fungi</taxon>
        <taxon>Dikarya</taxon>
        <taxon>Basidiomycota</taxon>
        <taxon>Agaricomycotina</taxon>
        <taxon>Agaricomycetes</taxon>
        <taxon>Thelephorales</taxon>
        <taxon>Thelephoraceae</taxon>
        <taxon>Thelephora</taxon>
    </lineage>
</organism>
<evidence type="ECO:0000313" key="2">
    <source>
        <dbReference type="Proteomes" id="UP000886501"/>
    </source>
</evidence>
<evidence type="ECO:0000313" key="1">
    <source>
        <dbReference type="EMBL" id="KAF9650310.1"/>
    </source>
</evidence>
<comment type="caution">
    <text evidence="1">The sequence shown here is derived from an EMBL/GenBank/DDBJ whole genome shotgun (WGS) entry which is preliminary data.</text>
</comment>
<proteinExistence type="predicted"/>
<accession>A0ACB6ZLM9</accession>
<dbReference type="EMBL" id="MU117986">
    <property type="protein sequence ID" value="KAF9650310.1"/>
    <property type="molecule type" value="Genomic_DNA"/>
</dbReference>
<protein>
    <submittedName>
        <fullName evidence="1">Uncharacterized protein</fullName>
    </submittedName>
</protein>
<name>A0ACB6ZLM9_THEGA</name>
<dbReference type="Proteomes" id="UP000886501">
    <property type="component" value="Unassembled WGS sequence"/>
</dbReference>